<dbReference type="KEGG" id="fcz:IMF26_10245"/>
<evidence type="ECO:0000313" key="3">
    <source>
        <dbReference type="EMBL" id="QUL98380.1"/>
    </source>
</evidence>
<dbReference type="AlphaFoldDB" id="A0AAT9LBC5"/>
<dbReference type="Gene3D" id="1.25.40.10">
    <property type="entry name" value="Tetratricopeptide repeat domain"/>
    <property type="match status" value="1"/>
</dbReference>
<keyword evidence="2" id="KW-1133">Transmembrane helix</keyword>
<evidence type="ECO:0000256" key="2">
    <source>
        <dbReference type="SAM" id="Phobius"/>
    </source>
</evidence>
<keyword evidence="2" id="KW-0812">Transmembrane</keyword>
<dbReference type="InterPro" id="IPR011990">
    <property type="entry name" value="TPR-like_helical_dom_sf"/>
</dbReference>
<feature type="transmembrane region" description="Helical" evidence="2">
    <location>
        <begin position="12"/>
        <end position="31"/>
    </location>
</feature>
<gene>
    <name evidence="3" type="ORF">IMF26_10245</name>
</gene>
<dbReference type="PROSITE" id="PS50293">
    <property type="entry name" value="TPR_REGION"/>
    <property type="match status" value="1"/>
</dbReference>
<feature type="transmembrane region" description="Helical" evidence="2">
    <location>
        <begin position="37"/>
        <end position="57"/>
    </location>
</feature>
<dbReference type="PANTHER" id="PTHR12558:SF13">
    <property type="entry name" value="CELL DIVISION CYCLE PROTEIN 27 HOMOLOG"/>
    <property type="match status" value="1"/>
</dbReference>
<organism evidence="3">
    <name type="scientific">Candidatus Fermentithermobacillus carboniphilus</name>
    <dbReference type="NCBI Taxonomy" id="3085328"/>
    <lineage>
        <taxon>Bacteria</taxon>
        <taxon>Bacillati</taxon>
        <taxon>Bacillota</taxon>
        <taxon>Candidatus Fermentithermobacillia</taxon>
        <taxon>Candidatus Fermentithermobacillales</taxon>
        <taxon>Candidatus Fermentithermobacillaceae</taxon>
        <taxon>Candidatus Fermentithermobacillus</taxon>
    </lineage>
</organism>
<evidence type="ECO:0000256" key="1">
    <source>
        <dbReference type="PROSITE-ProRule" id="PRU00339"/>
    </source>
</evidence>
<dbReference type="Pfam" id="PF13432">
    <property type="entry name" value="TPR_16"/>
    <property type="match status" value="2"/>
</dbReference>
<reference evidence="3" key="1">
    <citation type="submission" date="2020-10" db="EMBL/GenBank/DDBJ databases">
        <authorList>
            <person name="Kadnikov V."/>
            <person name="Beletsky A.V."/>
            <person name="Mardanov A.V."/>
            <person name="Karnachuk O.V."/>
            <person name="Ravin N.V."/>
        </authorList>
    </citation>
    <scope>NUCLEOTIDE SEQUENCE</scope>
    <source>
        <strain evidence="3">Bu02</strain>
    </source>
</reference>
<keyword evidence="2" id="KW-0472">Membrane</keyword>
<feature type="repeat" description="TPR" evidence="1">
    <location>
        <begin position="158"/>
        <end position="191"/>
    </location>
</feature>
<accession>A0AAT9LBC5</accession>
<reference evidence="3" key="2">
    <citation type="journal article" date="2023" name="Biology">
        <title>Prokaryotic Life Associated with Coal-Fire Gas Vents Revealed by Metagenomics.</title>
        <authorList>
            <person name="Kadnikov V.V."/>
            <person name="Mardanov A.V."/>
            <person name="Beletsky A.V."/>
            <person name="Karnachuk O.V."/>
            <person name="Ravin N.V."/>
        </authorList>
    </citation>
    <scope>NUCLEOTIDE SEQUENCE</scope>
    <source>
        <strain evidence="3">Bu02</strain>
    </source>
</reference>
<dbReference type="SUPFAM" id="SSF48452">
    <property type="entry name" value="TPR-like"/>
    <property type="match status" value="1"/>
</dbReference>
<dbReference type="InterPro" id="IPR011717">
    <property type="entry name" value="TPR-4"/>
</dbReference>
<dbReference type="SMART" id="SM00028">
    <property type="entry name" value="TPR"/>
    <property type="match status" value="4"/>
</dbReference>
<keyword evidence="1" id="KW-0802">TPR repeat</keyword>
<name>A0AAT9LBC5_9FIRM</name>
<dbReference type="PROSITE" id="PS50005">
    <property type="entry name" value="TPR"/>
    <property type="match status" value="2"/>
</dbReference>
<protein>
    <submittedName>
        <fullName evidence="3">Tetratricopeptide repeat protein</fullName>
    </submittedName>
</protein>
<proteinExistence type="predicted"/>
<dbReference type="GO" id="GO:0042802">
    <property type="term" value="F:identical protein binding"/>
    <property type="evidence" value="ECO:0007669"/>
    <property type="project" value="InterPro"/>
</dbReference>
<dbReference type="Pfam" id="PF07721">
    <property type="entry name" value="TPR_4"/>
    <property type="match status" value="1"/>
</dbReference>
<dbReference type="InterPro" id="IPR019734">
    <property type="entry name" value="TPR_rpt"/>
</dbReference>
<feature type="repeat" description="TPR" evidence="1">
    <location>
        <begin position="192"/>
        <end position="225"/>
    </location>
</feature>
<dbReference type="PANTHER" id="PTHR12558">
    <property type="entry name" value="CELL DIVISION CYCLE 16,23,27"/>
    <property type="match status" value="1"/>
</dbReference>
<sequence>MREPLRFSWRHWWNYVLISVVVVGIALWRYFGLDGRVVLFSVLVWVVFGRIFVPSIIHEHIGFIDRWIFNDYDKANQRYRRAVDTGKATAQAYCALGSLSYAEGDTAEAARLLEEGCNRLTRDVHALALLSKVLGRLGRHPEALAAAIRCQEISDRSPLSYVVLGDALKEQGDLEAAASAYQKALDQWPGLFECHLKLGEIYFSRGELQAAENEFEKALRISPKNPDVLFWLGKVAVSRKDPFLAKRYFQRSLERRAMGDHTSSIPYEEVVGALGDLGKVSR</sequence>
<dbReference type="EMBL" id="CP062796">
    <property type="protein sequence ID" value="QUL98380.1"/>
    <property type="molecule type" value="Genomic_DNA"/>
</dbReference>